<dbReference type="Proteomes" id="UP000693981">
    <property type="component" value="Unassembled WGS sequence"/>
</dbReference>
<dbReference type="InterPro" id="IPR031825">
    <property type="entry name" value="RXLR"/>
</dbReference>
<feature type="chain" id="PRO_5041017774" description="RxLR effector protein" evidence="5">
    <location>
        <begin position="21"/>
        <end position="145"/>
    </location>
</feature>
<comment type="function">
    <text evidence="5">Effector that suppresses plant defense responses during pathogen infection.</text>
</comment>
<gene>
    <name evidence="6" type="ORF">PHYBOEH_006786</name>
</gene>
<evidence type="ECO:0000256" key="1">
    <source>
        <dbReference type="ARBA" id="ARBA00004613"/>
    </source>
</evidence>
<dbReference type="Pfam" id="PF16810">
    <property type="entry name" value="RXLR"/>
    <property type="match status" value="1"/>
</dbReference>
<sequence length="145" mass="16137">MRHFNLLMLTMALLIVLCNGSTTAPTDSPTTGNTGEAGKRFLRTNGNALVEDGDDDEERLFGLGKLKSKFSSWRTKRSIAKVTKKVEKATKKEAKMIDDLIKRGKNPETIKAQLKVVDGVKSKYSGFVEKFTNEYNKLKRAIAPV</sequence>
<organism evidence="6 7">
    <name type="scientific">Phytophthora boehmeriae</name>
    <dbReference type="NCBI Taxonomy" id="109152"/>
    <lineage>
        <taxon>Eukaryota</taxon>
        <taxon>Sar</taxon>
        <taxon>Stramenopiles</taxon>
        <taxon>Oomycota</taxon>
        <taxon>Peronosporomycetes</taxon>
        <taxon>Peronosporales</taxon>
        <taxon>Peronosporaceae</taxon>
        <taxon>Phytophthora</taxon>
    </lineage>
</organism>
<evidence type="ECO:0000256" key="5">
    <source>
        <dbReference type="RuleBase" id="RU367124"/>
    </source>
</evidence>
<proteinExistence type="inferred from homology"/>
<comment type="similarity">
    <text evidence="2 5">Belongs to the RxLR effector family.</text>
</comment>
<evidence type="ECO:0000256" key="3">
    <source>
        <dbReference type="ARBA" id="ARBA00022525"/>
    </source>
</evidence>
<evidence type="ECO:0000256" key="4">
    <source>
        <dbReference type="ARBA" id="ARBA00022729"/>
    </source>
</evidence>
<comment type="caution">
    <text evidence="6">The sequence shown here is derived from an EMBL/GenBank/DDBJ whole genome shotgun (WGS) entry which is preliminary data.</text>
</comment>
<keyword evidence="3 5" id="KW-0964">Secreted</keyword>
<dbReference type="GO" id="GO:0005576">
    <property type="term" value="C:extracellular region"/>
    <property type="evidence" value="ECO:0007669"/>
    <property type="project" value="UniProtKB-SubCell"/>
</dbReference>
<evidence type="ECO:0000256" key="2">
    <source>
        <dbReference type="ARBA" id="ARBA00010400"/>
    </source>
</evidence>
<name>A0A8T1WHP1_9STRA</name>
<evidence type="ECO:0000313" key="6">
    <source>
        <dbReference type="EMBL" id="KAG7391159.1"/>
    </source>
</evidence>
<accession>A0A8T1WHP1</accession>
<reference evidence="6" key="1">
    <citation type="submission" date="2021-02" db="EMBL/GenBank/DDBJ databases">
        <authorList>
            <person name="Palmer J.M."/>
        </authorList>
    </citation>
    <scope>NUCLEOTIDE SEQUENCE</scope>
    <source>
        <strain evidence="6">SCRP23</strain>
    </source>
</reference>
<feature type="signal peptide" evidence="5">
    <location>
        <begin position="1"/>
        <end position="20"/>
    </location>
</feature>
<dbReference type="EMBL" id="JAGDFL010000364">
    <property type="protein sequence ID" value="KAG7391159.1"/>
    <property type="molecule type" value="Genomic_DNA"/>
</dbReference>
<keyword evidence="4 5" id="KW-0732">Signal</keyword>
<dbReference type="AlphaFoldDB" id="A0A8T1WHP1"/>
<keyword evidence="7" id="KW-1185">Reference proteome</keyword>
<comment type="domain">
    <text evidence="5">The RxLR-dEER motif acts to carry the protein into the host cell cytoplasm through binding to cell surface phosphatidylinositol-3-phosphate.</text>
</comment>
<protein>
    <recommendedName>
        <fullName evidence="5">RxLR effector protein</fullName>
    </recommendedName>
</protein>
<comment type="subcellular location">
    <subcellularLocation>
        <location evidence="1 5">Secreted</location>
    </subcellularLocation>
</comment>
<evidence type="ECO:0000313" key="7">
    <source>
        <dbReference type="Proteomes" id="UP000693981"/>
    </source>
</evidence>